<dbReference type="PANTHER" id="PTHR30349:SF64">
    <property type="entry name" value="PROPHAGE INTEGRASE INTD-RELATED"/>
    <property type="match status" value="1"/>
</dbReference>
<dbReference type="PROSITE" id="PS51898">
    <property type="entry name" value="TYR_RECOMBINASE"/>
    <property type="match status" value="1"/>
</dbReference>
<dbReference type="GO" id="GO:0003677">
    <property type="term" value="F:DNA binding"/>
    <property type="evidence" value="ECO:0007669"/>
    <property type="project" value="UniProtKB-UniRule"/>
</dbReference>
<evidence type="ECO:0000259" key="7">
    <source>
        <dbReference type="PROSITE" id="PS51900"/>
    </source>
</evidence>
<evidence type="ECO:0000313" key="8">
    <source>
        <dbReference type="EMBL" id="QHO69148.1"/>
    </source>
</evidence>
<dbReference type="Pfam" id="PF02899">
    <property type="entry name" value="Phage_int_SAM_1"/>
    <property type="match status" value="1"/>
</dbReference>
<accession>A0A7L5AFC2</accession>
<dbReference type="EMBL" id="CP017146">
    <property type="protein sequence ID" value="QHO69148.1"/>
    <property type="molecule type" value="Genomic_DNA"/>
</dbReference>
<dbReference type="InterPro" id="IPR010998">
    <property type="entry name" value="Integrase_recombinase_N"/>
</dbReference>
<evidence type="ECO:0000256" key="2">
    <source>
        <dbReference type="ARBA" id="ARBA00022908"/>
    </source>
</evidence>
<evidence type="ECO:0008006" key="10">
    <source>
        <dbReference type="Google" id="ProtNLM"/>
    </source>
</evidence>
<evidence type="ECO:0000259" key="6">
    <source>
        <dbReference type="PROSITE" id="PS51898"/>
    </source>
</evidence>
<dbReference type="Proteomes" id="UP000464507">
    <property type="component" value="Chromosome"/>
</dbReference>
<dbReference type="AlphaFoldDB" id="A0A7L5AFC2"/>
<dbReference type="InterPro" id="IPR011010">
    <property type="entry name" value="DNA_brk_join_enz"/>
</dbReference>
<dbReference type="RefSeq" id="WP_161885503.1">
    <property type="nucleotide sequence ID" value="NZ_CP017146.1"/>
</dbReference>
<keyword evidence="4" id="KW-0233">DNA recombination</keyword>
<keyword evidence="2" id="KW-0229">DNA integration</keyword>
<dbReference type="Gene3D" id="1.10.150.130">
    <property type="match status" value="1"/>
</dbReference>
<dbReference type="Pfam" id="PF00589">
    <property type="entry name" value="Phage_integrase"/>
    <property type="match status" value="1"/>
</dbReference>
<reference evidence="8 9" key="1">
    <citation type="submission" date="2016-09" db="EMBL/GenBank/DDBJ databases">
        <title>Complete genome sequence of microbes from the polar regions.</title>
        <authorList>
            <person name="Liao L."/>
            <person name="Chen B."/>
        </authorList>
    </citation>
    <scope>NUCLEOTIDE SEQUENCE [LARGE SCALE GENOMIC DNA]</scope>
    <source>
        <strain evidence="8 9">ZS314</strain>
    </source>
</reference>
<sequence length="368" mass="42627">MRVQIVGRTETGAPNRWAVLDDDDRLVSQVNRYLEYLRSIERPDNTVRAAAYDLRAYCEFLLDTERDFDDVTDEVLAFFARWYRHPADNVTAIVDRAAARARSSTNRALATISGFYRYLGSLGEDIVGAGGLRRLQQSSQTYRRSRVTVIDNVGRANRHRQRSRLGPRLPRTQQRLKLLTIQQVHSILMECRDRRDRLLIMLAFTTGMRVGQILGLRHEDIDTRGRTIRIEARDDNSNGARSKGRKSGTIPMTEQVNRLYIDYMHEEYGYIDSPFVFINFDTLKPMNYSAADSIIQRLRRKTGNYQWSIHTLRHTFVTLSRRAGVPIDVISNLVLHKNIQTTIDMYSHLDVEDLRRILIEHGAWEEAA</sequence>
<dbReference type="InterPro" id="IPR013762">
    <property type="entry name" value="Integrase-like_cat_sf"/>
</dbReference>
<organism evidence="8 9">
    <name type="scientific">Marisediminicola antarctica</name>
    <dbReference type="NCBI Taxonomy" id="674079"/>
    <lineage>
        <taxon>Bacteria</taxon>
        <taxon>Bacillati</taxon>
        <taxon>Actinomycetota</taxon>
        <taxon>Actinomycetes</taxon>
        <taxon>Micrococcales</taxon>
        <taxon>Microbacteriaceae</taxon>
        <taxon>Marisediminicola</taxon>
    </lineage>
</organism>
<dbReference type="InterPro" id="IPR044068">
    <property type="entry name" value="CB"/>
</dbReference>
<keyword evidence="3 5" id="KW-0238">DNA-binding</keyword>
<evidence type="ECO:0000256" key="5">
    <source>
        <dbReference type="PROSITE-ProRule" id="PRU01248"/>
    </source>
</evidence>
<dbReference type="InterPro" id="IPR002104">
    <property type="entry name" value="Integrase_catalytic"/>
</dbReference>
<dbReference type="GO" id="GO:0015074">
    <property type="term" value="P:DNA integration"/>
    <property type="evidence" value="ECO:0007669"/>
    <property type="project" value="UniProtKB-KW"/>
</dbReference>
<evidence type="ECO:0000313" key="9">
    <source>
        <dbReference type="Proteomes" id="UP000464507"/>
    </source>
</evidence>
<evidence type="ECO:0000256" key="3">
    <source>
        <dbReference type="ARBA" id="ARBA00023125"/>
    </source>
</evidence>
<dbReference type="KEGG" id="mant:BHD05_05265"/>
<evidence type="ECO:0000256" key="1">
    <source>
        <dbReference type="ARBA" id="ARBA00008857"/>
    </source>
</evidence>
<dbReference type="GO" id="GO:0006310">
    <property type="term" value="P:DNA recombination"/>
    <property type="evidence" value="ECO:0007669"/>
    <property type="project" value="UniProtKB-KW"/>
</dbReference>
<proteinExistence type="inferred from homology"/>
<dbReference type="PROSITE" id="PS51900">
    <property type="entry name" value="CB"/>
    <property type="match status" value="1"/>
</dbReference>
<gene>
    <name evidence="8" type="ORF">BHD05_05265</name>
</gene>
<name>A0A7L5AFC2_9MICO</name>
<dbReference type="SUPFAM" id="SSF56349">
    <property type="entry name" value="DNA breaking-rejoining enzymes"/>
    <property type="match status" value="1"/>
</dbReference>
<dbReference type="InterPro" id="IPR050090">
    <property type="entry name" value="Tyrosine_recombinase_XerCD"/>
</dbReference>
<dbReference type="InterPro" id="IPR004107">
    <property type="entry name" value="Integrase_SAM-like_N"/>
</dbReference>
<evidence type="ECO:0000256" key="4">
    <source>
        <dbReference type="ARBA" id="ARBA00023172"/>
    </source>
</evidence>
<keyword evidence="9" id="KW-1185">Reference proteome</keyword>
<dbReference type="OrthoDB" id="9803188at2"/>
<feature type="domain" description="Core-binding (CB)" evidence="7">
    <location>
        <begin position="24"/>
        <end position="120"/>
    </location>
</feature>
<dbReference type="PANTHER" id="PTHR30349">
    <property type="entry name" value="PHAGE INTEGRASE-RELATED"/>
    <property type="match status" value="1"/>
</dbReference>
<protein>
    <recommendedName>
        <fullName evidence="10">Integrase</fullName>
    </recommendedName>
</protein>
<dbReference type="Gene3D" id="1.10.443.10">
    <property type="entry name" value="Intergrase catalytic core"/>
    <property type="match status" value="1"/>
</dbReference>
<feature type="domain" description="Tyr recombinase" evidence="6">
    <location>
        <begin position="174"/>
        <end position="359"/>
    </location>
</feature>
<comment type="similarity">
    <text evidence="1">Belongs to the 'phage' integrase family.</text>
</comment>